<organism evidence="4 5">
    <name type="scientific">Pyrus ussuriensis x Pyrus communis</name>
    <dbReference type="NCBI Taxonomy" id="2448454"/>
    <lineage>
        <taxon>Eukaryota</taxon>
        <taxon>Viridiplantae</taxon>
        <taxon>Streptophyta</taxon>
        <taxon>Embryophyta</taxon>
        <taxon>Tracheophyta</taxon>
        <taxon>Spermatophyta</taxon>
        <taxon>Magnoliopsida</taxon>
        <taxon>eudicotyledons</taxon>
        <taxon>Gunneridae</taxon>
        <taxon>Pentapetalae</taxon>
        <taxon>rosids</taxon>
        <taxon>fabids</taxon>
        <taxon>Rosales</taxon>
        <taxon>Rosaceae</taxon>
        <taxon>Amygdaloideae</taxon>
        <taxon>Maleae</taxon>
        <taxon>Pyrus</taxon>
    </lineage>
</organism>
<keyword evidence="2" id="KW-0812">Transmembrane</keyword>
<comment type="caution">
    <text evidence="4">The sequence shown here is derived from an EMBL/GenBank/DDBJ whole genome shotgun (WGS) entry which is preliminary data.</text>
</comment>
<dbReference type="PRINTS" id="PR01217">
    <property type="entry name" value="PRICHEXTENSN"/>
</dbReference>
<evidence type="ECO:0000256" key="1">
    <source>
        <dbReference type="SAM" id="MobiDB-lite"/>
    </source>
</evidence>
<dbReference type="Proteomes" id="UP000327157">
    <property type="component" value="Chromosome 3"/>
</dbReference>
<evidence type="ECO:0000256" key="2">
    <source>
        <dbReference type="SAM" id="Phobius"/>
    </source>
</evidence>
<keyword evidence="2" id="KW-1133">Transmembrane helix</keyword>
<protein>
    <submittedName>
        <fullName evidence="4">Classical arabinogalactan protein 4</fullName>
    </submittedName>
</protein>
<feature type="compositionally biased region" description="Low complexity" evidence="1">
    <location>
        <begin position="86"/>
        <end position="100"/>
    </location>
</feature>
<reference evidence="4 5" key="3">
    <citation type="submission" date="2019-11" db="EMBL/GenBank/DDBJ databases">
        <title>A de novo genome assembly of a pear dwarfing rootstock.</title>
        <authorList>
            <person name="Wang F."/>
            <person name="Wang J."/>
            <person name="Li S."/>
            <person name="Zhang Y."/>
            <person name="Fang M."/>
            <person name="Ma L."/>
            <person name="Zhao Y."/>
            <person name="Jiang S."/>
        </authorList>
    </citation>
    <scope>NUCLEOTIDE SEQUENCE [LARGE SCALE GENOMIC DNA]</scope>
    <source>
        <strain evidence="4">S2</strain>
        <tissue evidence="4">Leaf</tissue>
    </source>
</reference>
<keyword evidence="3" id="KW-0732">Signal</keyword>
<keyword evidence="5" id="KW-1185">Reference proteome</keyword>
<reference evidence="5" key="2">
    <citation type="submission" date="2019-10" db="EMBL/GenBank/DDBJ databases">
        <title>A de novo genome assembly of a pear dwarfing rootstock.</title>
        <authorList>
            <person name="Wang F."/>
            <person name="Wang J."/>
            <person name="Li S."/>
            <person name="Zhang Y."/>
            <person name="Fang M."/>
            <person name="Ma L."/>
            <person name="Zhao Y."/>
            <person name="Jiang S."/>
        </authorList>
    </citation>
    <scope>NUCLEOTIDE SEQUENCE [LARGE SCALE GENOMIC DNA]</scope>
</reference>
<evidence type="ECO:0000256" key="3">
    <source>
        <dbReference type="SAM" id="SignalP"/>
    </source>
</evidence>
<feature type="region of interest" description="Disordered" evidence="1">
    <location>
        <begin position="22"/>
        <end position="121"/>
    </location>
</feature>
<feature type="compositionally biased region" description="Pro residues" evidence="1">
    <location>
        <begin position="29"/>
        <end position="60"/>
    </location>
</feature>
<feature type="compositionally biased region" description="Pro residues" evidence="1">
    <location>
        <begin position="69"/>
        <end position="85"/>
    </location>
</feature>
<dbReference type="PANTHER" id="PTHR36721:SF8">
    <property type="entry name" value="EARLY NODULIN-20-LIKE"/>
    <property type="match status" value="1"/>
</dbReference>
<dbReference type="AlphaFoldDB" id="A0A5N5GNE8"/>
<feature type="signal peptide" evidence="3">
    <location>
        <begin position="1"/>
        <end position="26"/>
    </location>
</feature>
<dbReference type="EMBL" id="SMOL01000402">
    <property type="protein sequence ID" value="KAB2614780.1"/>
    <property type="molecule type" value="Genomic_DNA"/>
</dbReference>
<evidence type="ECO:0000313" key="4">
    <source>
        <dbReference type="EMBL" id="KAB2614780.1"/>
    </source>
</evidence>
<keyword evidence="2" id="KW-0472">Membrane</keyword>
<dbReference type="PANTHER" id="PTHR36721">
    <property type="entry name" value="PROLINE-RICH FAMILY PROTEIN"/>
    <property type="match status" value="1"/>
</dbReference>
<proteinExistence type="predicted"/>
<sequence>MSRFIELLSPLLLAFLLVQFSTAVSSSSPPEPSPTPSPQPGADAPSPPSPSPISLPPSPSNAPADSPIPSSPPAPPQSTPSPSPDSEPSVPSSAPSVPSDINHNNINADGDGEESSEGGMSTGKKAGIAFGVIVGVSLVGLGGFVYKKRQDNVRRSQYGYAARREIL</sequence>
<evidence type="ECO:0000313" key="5">
    <source>
        <dbReference type="Proteomes" id="UP000327157"/>
    </source>
</evidence>
<feature type="chain" id="PRO_5024416372" evidence="3">
    <location>
        <begin position="27"/>
        <end position="167"/>
    </location>
</feature>
<name>A0A5N5GNE8_9ROSA</name>
<feature type="transmembrane region" description="Helical" evidence="2">
    <location>
        <begin position="126"/>
        <end position="146"/>
    </location>
</feature>
<reference evidence="4 5" key="1">
    <citation type="submission" date="2019-09" db="EMBL/GenBank/DDBJ databases">
        <authorList>
            <person name="Ou C."/>
        </authorList>
    </citation>
    <scope>NUCLEOTIDE SEQUENCE [LARGE SCALE GENOMIC DNA]</scope>
    <source>
        <strain evidence="4">S2</strain>
        <tissue evidence="4">Leaf</tissue>
    </source>
</reference>
<accession>A0A5N5GNE8</accession>
<gene>
    <name evidence="4" type="ORF">D8674_021368</name>
</gene>